<organism evidence="10 11">
    <name type="scientific">Candidatus Magnetaquiglobus chichijimensis</name>
    <dbReference type="NCBI Taxonomy" id="3141448"/>
    <lineage>
        <taxon>Bacteria</taxon>
        <taxon>Pseudomonadati</taxon>
        <taxon>Pseudomonadota</taxon>
        <taxon>Magnetococcia</taxon>
        <taxon>Magnetococcales</taxon>
        <taxon>Candidatus Magnetaquicoccaceae</taxon>
        <taxon>Candidatus Magnetaquiglobus</taxon>
    </lineage>
</organism>
<accession>A0ABQ0C7T0</accession>
<dbReference type="Pfam" id="PF00905">
    <property type="entry name" value="Transpeptidase"/>
    <property type="match status" value="1"/>
</dbReference>
<evidence type="ECO:0000256" key="4">
    <source>
        <dbReference type="ARBA" id="ARBA00022729"/>
    </source>
</evidence>
<evidence type="ECO:0000256" key="6">
    <source>
        <dbReference type="ARBA" id="ARBA00023251"/>
    </source>
</evidence>
<dbReference type="PROSITE" id="PS00337">
    <property type="entry name" value="BETA_LACTAMASE_D"/>
    <property type="match status" value="1"/>
</dbReference>
<dbReference type="InterPro" id="IPR002137">
    <property type="entry name" value="Beta-lactam_class-D_AS"/>
</dbReference>
<dbReference type="GO" id="GO:0008800">
    <property type="term" value="F:beta-lactamase activity"/>
    <property type="evidence" value="ECO:0007669"/>
    <property type="project" value="UniProtKB-EC"/>
</dbReference>
<sequence length="265" mass="29651">MSLRFFCQFWLVFGLLLSGSLAWAGDDARLARLLEAENLQGCVVVLNLADHTRIHSNEAACGQRHLPASTFKIPNALIALEIGVTSETEIFPWDRKPRHLPTWEKDLNLQEAMAVSAVPVYQEIARRIGSERMAEWLTRIDYGNREIGSQVDRFWLDGPLKISPIEQVAFLGRVASGQAPFSDQTRAALKRLLPTESFGAARLLGKTGFAPEKGEMHGWYVGWVERDGKPVWAVAVHLFLLAREQLPLRQSMGREALRIVGAIDP</sequence>
<keyword evidence="6 7" id="KW-0046">Antibiotic resistance</keyword>
<keyword evidence="4 8" id="KW-0732">Signal</keyword>
<evidence type="ECO:0000313" key="10">
    <source>
        <dbReference type="EMBL" id="GAB0056939.1"/>
    </source>
</evidence>
<evidence type="ECO:0000313" key="11">
    <source>
        <dbReference type="Proteomes" id="UP001628193"/>
    </source>
</evidence>
<comment type="caution">
    <text evidence="10">The sequence shown here is derived from an EMBL/GenBank/DDBJ whole genome shotgun (WGS) entry which is preliminary data.</text>
</comment>
<keyword evidence="5 7" id="KW-0378">Hydrolase</keyword>
<proteinExistence type="inferred from homology"/>
<feature type="chain" id="PRO_5045985719" description="Beta-lactamase" evidence="8">
    <location>
        <begin position="25"/>
        <end position="265"/>
    </location>
</feature>
<dbReference type="EMBL" id="BAAFGK010000004">
    <property type="protein sequence ID" value="GAB0056939.1"/>
    <property type="molecule type" value="Genomic_DNA"/>
</dbReference>
<evidence type="ECO:0000259" key="9">
    <source>
        <dbReference type="Pfam" id="PF00905"/>
    </source>
</evidence>
<name>A0ABQ0C7T0_9PROT</name>
<dbReference type="InterPro" id="IPR050515">
    <property type="entry name" value="Beta-lactam/transpept"/>
</dbReference>
<dbReference type="PANTHER" id="PTHR30627:SF6">
    <property type="entry name" value="BETA-LACTAMASE YBXI-RELATED"/>
    <property type="match status" value="1"/>
</dbReference>
<dbReference type="EC" id="3.5.2.6" evidence="3 7"/>
<dbReference type="RefSeq" id="WP_420904655.1">
    <property type="nucleotide sequence ID" value="NZ_BAAFGK010000004.1"/>
</dbReference>
<reference evidence="10 11" key="1">
    <citation type="submission" date="2024-05" db="EMBL/GenBank/DDBJ databases">
        <authorList>
            <consortium name="Candidatus Magnetaquicoccaceae bacterium FCR-1 genome sequencing consortium"/>
            <person name="Shimoshige H."/>
            <person name="Shimamura S."/>
            <person name="Taoka A."/>
            <person name="Kobayashi H."/>
            <person name="Maekawa T."/>
        </authorList>
    </citation>
    <scope>NUCLEOTIDE SEQUENCE [LARGE SCALE GENOMIC DNA]</scope>
    <source>
        <strain evidence="10 11">FCR-1</strain>
    </source>
</reference>
<dbReference type="Gene3D" id="3.40.710.10">
    <property type="entry name" value="DD-peptidase/beta-lactamase superfamily"/>
    <property type="match status" value="1"/>
</dbReference>
<dbReference type="InterPro" id="IPR012338">
    <property type="entry name" value="Beta-lactam/transpept-like"/>
</dbReference>
<evidence type="ECO:0000256" key="8">
    <source>
        <dbReference type="SAM" id="SignalP"/>
    </source>
</evidence>
<comment type="catalytic activity">
    <reaction evidence="1 7">
        <text>a beta-lactam + H2O = a substituted beta-amino acid</text>
        <dbReference type="Rhea" id="RHEA:20401"/>
        <dbReference type="ChEBI" id="CHEBI:15377"/>
        <dbReference type="ChEBI" id="CHEBI:35627"/>
        <dbReference type="ChEBI" id="CHEBI:140347"/>
        <dbReference type="EC" id="3.5.2.6"/>
    </reaction>
</comment>
<dbReference type="InterPro" id="IPR001460">
    <property type="entry name" value="PCN-bd_Tpept"/>
</dbReference>
<evidence type="ECO:0000256" key="3">
    <source>
        <dbReference type="ARBA" id="ARBA00012865"/>
    </source>
</evidence>
<evidence type="ECO:0000256" key="5">
    <source>
        <dbReference type="ARBA" id="ARBA00022801"/>
    </source>
</evidence>
<gene>
    <name evidence="10" type="ORF">SIID45300_01254</name>
</gene>
<comment type="similarity">
    <text evidence="2 7">Belongs to the class-D beta-lactamase family.</text>
</comment>
<evidence type="ECO:0000256" key="7">
    <source>
        <dbReference type="RuleBase" id="RU361140"/>
    </source>
</evidence>
<dbReference type="PANTHER" id="PTHR30627">
    <property type="entry name" value="PEPTIDOGLYCAN D,D-TRANSPEPTIDASE"/>
    <property type="match status" value="1"/>
</dbReference>
<keyword evidence="11" id="KW-1185">Reference proteome</keyword>
<dbReference type="SUPFAM" id="SSF56601">
    <property type="entry name" value="beta-lactamase/transpeptidase-like"/>
    <property type="match status" value="1"/>
</dbReference>
<evidence type="ECO:0000256" key="2">
    <source>
        <dbReference type="ARBA" id="ARBA00007898"/>
    </source>
</evidence>
<dbReference type="Proteomes" id="UP001628193">
    <property type="component" value="Unassembled WGS sequence"/>
</dbReference>
<feature type="domain" description="Penicillin-binding protein transpeptidase" evidence="9">
    <location>
        <begin position="58"/>
        <end position="238"/>
    </location>
</feature>
<feature type="signal peptide" evidence="8">
    <location>
        <begin position="1"/>
        <end position="24"/>
    </location>
</feature>
<evidence type="ECO:0000256" key="1">
    <source>
        <dbReference type="ARBA" id="ARBA00001526"/>
    </source>
</evidence>
<protein>
    <recommendedName>
        <fullName evidence="3 7">Beta-lactamase</fullName>
        <ecNumber evidence="3 7">3.5.2.6</ecNumber>
    </recommendedName>
</protein>
<reference evidence="10 11" key="2">
    <citation type="submission" date="2024-09" db="EMBL/GenBank/DDBJ databases">
        <title>Draft genome sequence of Candidatus Magnetaquicoccaceae bacterium FCR-1.</title>
        <authorList>
            <person name="Shimoshige H."/>
            <person name="Shimamura S."/>
            <person name="Taoka A."/>
            <person name="Kobayashi H."/>
            <person name="Maekawa T."/>
        </authorList>
    </citation>
    <scope>NUCLEOTIDE SEQUENCE [LARGE SCALE GENOMIC DNA]</scope>
    <source>
        <strain evidence="10 11">FCR-1</strain>
    </source>
</reference>